<dbReference type="AlphaFoldDB" id="A0A1M5PTE3"/>
<reference evidence="1 2" key="1">
    <citation type="submission" date="2016-11" db="EMBL/GenBank/DDBJ databases">
        <authorList>
            <person name="Jaros S."/>
            <person name="Januszkiewicz K."/>
            <person name="Wedrychowicz H."/>
        </authorList>
    </citation>
    <scope>NUCLEOTIDE SEQUENCE [LARGE SCALE GENOMIC DNA]</scope>
    <source>
        <strain evidence="1 2">GAS242</strain>
    </source>
</reference>
<sequence>MADTHFFIRHASEKQREISGRGDTFLDVAIRQHHHLSVMIPVGEAAETVEGRRLAVE</sequence>
<protein>
    <submittedName>
        <fullName evidence="1">Uncharacterized protein</fullName>
    </submittedName>
</protein>
<dbReference type="EMBL" id="LT670818">
    <property type="protein sequence ID" value="SHH05144.1"/>
    <property type="molecule type" value="Genomic_DNA"/>
</dbReference>
<dbReference type="Proteomes" id="UP000190675">
    <property type="component" value="Chromosome I"/>
</dbReference>
<organism evidence="1 2">
    <name type="scientific">Bradyrhizobium erythrophlei</name>
    <dbReference type="NCBI Taxonomy" id="1437360"/>
    <lineage>
        <taxon>Bacteria</taxon>
        <taxon>Pseudomonadati</taxon>
        <taxon>Pseudomonadota</taxon>
        <taxon>Alphaproteobacteria</taxon>
        <taxon>Hyphomicrobiales</taxon>
        <taxon>Nitrobacteraceae</taxon>
        <taxon>Bradyrhizobium</taxon>
    </lineage>
</organism>
<proteinExistence type="predicted"/>
<evidence type="ECO:0000313" key="1">
    <source>
        <dbReference type="EMBL" id="SHH05144.1"/>
    </source>
</evidence>
<gene>
    <name evidence="1" type="ORF">SAMN05444169_5464</name>
</gene>
<evidence type="ECO:0000313" key="2">
    <source>
        <dbReference type="Proteomes" id="UP000190675"/>
    </source>
</evidence>
<accession>A0A1M5PTE3</accession>
<name>A0A1M5PTE3_9BRAD</name>